<keyword evidence="6" id="KW-1185">Reference proteome</keyword>
<dbReference type="GO" id="GO:0015934">
    <property type="term" value="C:large ribosomal subunit"/>
    <property type="evidence" value="ECO:0007669"/>
    <property type="project" value="InterPro"/>
</dbReference>
<comment type="similarity">
    <text evidence="1 4">Belongs to the universal ribosomal protein uL22 family.</text>
</comment>
<proteinExistence type="inferred from homology"/>
<dbReference type="PANTHER" id="PTHR13501">
    <property type="entry name" value="CHLOROPLAST 50S RIBOSOMAL PROTEIN L22-RELATED"/>
    <property type="match status" value="1"/>
</dbReference>
<evidence type="ECO:0000256" key="2">
    <source>
        <dbReference type="ARBA" id="ARBA00022980"/>
    </source>
</evidence>
<evidence type="ECO:0000256" key="4">
    <source>
        <dbReference type="RuleBase" id="RU004005"/>
    </source>
</evidence>
<evidence type="ECO:0000313" key="6">
    <source>
        <dbReference type="Proteomes" id="UP000277580"/>
    </source>
</evidence>
<dbReference type="InterPro" id="IPR001063">
    <property type="entry name" value="Ribosomal_uL22"/>
</dbReference>
<dbReference type="GO" id="GO:0006412">
    <property type="term" value="P:translation"/>
    <property type="evidence" value="ECO:0007669"/>
    <property type="project" value="InterPro"/>
</dbReference>
<dbReference type="GO" id="GO:0003735">
    <property type="term" value="F:structural constituent of ribosome"/>
    <property type="evidence" value="ECO:0007669"/>
    <property type="project" value="InterPro"/>
</dbReference>
<keyword evidence="2 4" id="KW-0689">Ribosomal protein</keyword>
<dbReference type="FunCoup" id="A0A3N4LA34">
    <property type="interactions" value="267"/>
</dbReference>
<dbReference type="InterPro" id="IPR036394">
    <property type="entry name" value="Ribosomal_uL22_sf"/>
</dbReference>
<gene>
    <name evidence="5" type="ORF">P167DRAFT_533857</name>
</gene>
<evidence type="ECO:0000256" key="3">
    <source>
        <dbReference type="ARBA" id="ARBA00023274"/>
    </source>
</evidence>
<dbReference type="Proteomes" id="UP000277580">
    <property type="component" value="Unassembled WGS sequence"/>
</dbReference>
<dbReference type="AlphaFoldDB" id="A0A3N4LA34"/>
<dbReference type="EMBL" id="ML119116">
    <property type="protein sequence ID" value="RPB14875.1"/>
    <property type="molecule type" value="Genomic_DNA"/>
</dbReference>
<dbReference type="OrthoDB" id="416470at2759"/>
<reference evidence="5 6" key="1">
    <citation type="journal article" date="2018" name="Nat. Ecol. Evol.">
        <title>Pezizomycetes genomes reveal the molecular basis of ectomycorrhizal truffle lifestyle.</title>
        <authorList>
            <person name="Murat C."/>
            <person name="Payen T."/>
            <person name="Noel B."/>
            <person name="Kuo A."/>
            <person name="Morin E."/>
            <person name="Chen J."/>
            <person name="Kohler A."/>
            <person name="Krizsan K."/>
            <person name="Balestrini R."/>
            <person name="Da Silva C."/>
            <person name="Montanini B."/>
            <person name="Hainaut M."/>
            <person name="Levati E."/>
            <person name="Barry K.W."/>
            <person name="Belfiori B."/>
            <person name="Cichocki N."/>
            <person name="Clum A."/>
            <person name="Dockter R.B."/>
            <person name="Fauchery L."/>
            <person name="Guy J."/>
            <person name="Iotti M."/>
            <person name="Le Tacon F."/>
            <person name="Lindquist E.A."/>
            <person name="Lipzen A."/>
            <person name="Malagnac F."/>
            <person name="Mello A."/>
            <person name="Molinier V."/>
            <person name="Miyauchi S."/>
            <person name="Poulain J."/>
            <person name="Riccioni C."/>
            <person name="Rubini A."/>
            <person name="Sitrit Y."/>
            <person name="Splivallo R."/>
            <person name="Traeger S."/>
            <person name="Wang M."/>
            <person name="Zifcakova L."/>
            <person name="Wipf D."/>
            <person name="Zambonelli A."/>
            <person name="Paolocci F."/>
            <person name="Nowrousian M."/>
            <person name="Ottonello S."/>
            <person name="Baldrian P."/>
            <person name="Spatafora J.W."/>
            <person name="Henrissat B."/>
            <person name="Nagy L.G."/>
            <person name="Aury J.M."/>
            <person name="Wincker P."/>
            <person name="Grigoriev I.V."/>
            <person name="Bonfante P."/>
            <person name="Martin F.M."/>
        </authorList>
    </citation>
    <scope>NUCLEOTIDE SEQUENCE [LARGE SCALE GENOMIC DNA]</scope>
    <source>
        <strain evidence="5 6">CCBAS932</strain>
    </source>
</reference>
<dbReference type="Gene3D" id="3.90.470.10">
    <property type="entry name" value="Ribosomal protein L22/L17"/>
    <property type="match status" value="1"/>
</dbReference>
<sequence length="277" mass="31947">MNARVALRWAGRPSLGPITTSIPTLLTFQRHKSSGWFGFGGSKDERKAPAAPESEISIADAQLQRGDLAGNTLFDQEEMTTEDGFPVLPVVNPLIIDPERHKWTWPKRADAREHRRRGRLSKKEQIMQTEKELLAKSHMFKTSLKKLGPIARQIAGKSLDHAITQMKFSPKKAARDVLGHLKQAKNEAILHRRMDPGQTYIEQAWVGRGPFEFASSHRAKGRIDRLRLPYTSLTVVLKEEKTRIRIMKEKEEKYMRKKPWVQLPNRAIYGQTQYYRW</sequence>
<dbReference type="Pfam" id="PF00237">
    <property type="entry name" value="Ribosomal_L22"/>
    <property type="match status" value="1"/>
</dbReference>
<dbReference type="PANTHER" id="PTHR13501:SF10">
    <property type="entry name" value="LARGE RIBOSOMAL SUBUNIT PROTEIN UL22M"/>
    <property type="match status" value="1"/>
</dbReference>
<dbReference type="InterPro" id="IPR047867">
    <property type="entry name" value="Ribosomal_uL22_bac/org-type"/>
</dbReference>
<protein>
    <submittedName>
        <fullName evidence="5">Ribosomal protein L22</fullName>
    </submittedName>
</protein>
<dbReference type="FunFam" id="3.90.470.10:FF:000017">
    <property type="entry name" value="54S ribosomal protein L22, mitochondrial"/>
    <property type="match status" value="1"/>
</dbReference>
<dbReference type="InParanoid" id="A0A3N4LA34"/>
<evidence type="ECO:0000256" key="1">
    <source>
        <dbReference type="ARBA" id="ARBA00009451"/>
    </source>
</evidence>
<evidence type="ECO:0000313" key="5">
    <source>
        <dbReference type="EMBL" id="RPB14875.1"/>
    </source>
</evidence>
<keyword evidence="3 4" id="KW-0687">Ribonucleoprotein</keyword>
<accession>A0A3N4LA34</accession>
<dbReference type="STRING" id="1392247.A0A3N4LA34"/>
<dbReference type="SUPFAM" id="SSF54843">
    <property type="entry name" value="Ribosomal protein L22"/>
    <property type="match status" value="1"/>
</dbReference>
<organism evidence="5 6">
    <name type="scientific">Morchella conica CCBAS932</name>
    <dbReference type="NCBI Taxonomy" id="1392247"/>
    <lineage>
        <taxon>Eukaryota</taxon>
        <taxon>Fungi</taxon>
        <taxon>Dikarya</taxon>
        <taxon>Ascomycota</taxon>
        <taxon>Pezizomycotina</taxon>
        <taxon>Pezizomycetes</taxon>
        <taxon>Pezizales</taxon>
        <taxon>Morchellaceae</taxon>
        <taxon>Morchella</taxon>
    </lineage>
</organism>
<name>A0A3N4LA34_9PEZI</name>